<keyword evidence="2" id="KW-1185">Reference proteome</keyword>
<dbReference type="EMBL" id="MLBF01000029">
    <property type="protein sequence ID" value="OLN29830.1"/>
    <property type="molecule type" value="Genomic_DNA"/>
</dbReference>
<evidence type="ECO:0000313" key="1">
    <source>
        <dbReference type="EMBL" id="OLN29830.1"/>
    </source>
</evidence>
<gene>
    <name evidence="1" type="ORF">DSOL_3361</name>
</gene>
<proteinExistence type="predicted"/>
<reference evidence="1 2" key="1">
    <citation type="submission" date="2016-09" db="EMBL/GenBank/DDBJ databases">
        <title>Complete genome of Desulfosporosinus sp. OL.</title>
        <authorList>
            <person name="Mardanov A."/>
            <person name="Beletsky A."/>
            <person name="Panova A."/>
            <person name="Karnachuk O."/>
            <person name="Ravin N."/>
        </authorList>
    </citation>
    <scope>NUCLEOTIDE SEQUENCE [LARGE SCALE GENOMIC DNA]</scope>
    <source>
        <strain evidence="1 2">OL</strain>
    </source>
</reference>
<comment type="caution">
    <text evidence="1">The sequence shown here is derived from an EMBL/GenBank/DDBJ whole genome shotgun (WGS) entry which is preliminary data.</text>
</comment>
<dbReference type="AlphaFoldDB" id="A0A1Q8QR90"/>
<dbReference type="STRING" id="1888891.DSOL_3361"/>
<accession>A0A1Q8QR90</accession>
<dbReference type="Proteomes" id="UP000186102">
    <property type="component" value="Unassembled WGS sequence"/>
</dbReference>
<protein>
    <submittedName>
        <fullName evidence="1">Uncharacterized protein</fullName>
    </submittedName>
</protein>
<dbReference type="RefSeq" id="WP_235838852.1">
    <property type="nucleotide sequence ID" value="NZ_MLBF01000029.1"/>
</dbReference>
<dbReference type="PROSITE" id="PS51257">
    <property type="entry name" value="PROKAR_LIPOPROTEIN"/>
    <property type="match status" value="1"/>
</dbReference>
<evidence type="ECO:0000313" key="2">
    <source>
        <dbReference type="Proteomes" id="UP000186102"/>
    </source>
</evidence>
<name>A0A1Q8QR90_9FIRM</name>
<organism evidence="1 2">
    <name type="scientific">Desulfosporosinus metallidurans</name>
    <dbReference type="NCBI Taxonomy" id="1888891"/>
    <lineage>
        <taxon>Bacteria</taxon>
        <taxon>Bacillati</taxon>
        <taxon>Bacillota</taxon>
        <taxon>Clostridia</taxon>
        <taxon>Eubacteriales</taxon>
        <taxon>Desulfitobacteriaceae</taxon>
        <taxon>Desulfosporosinus</taxon>
    </lineage>
</organism>
<sequence>MLKIWGYVNQREGGITMIIVSACLLGLNTKYDGKTNTHALLQKYSAVR</sequence>